<name>A0A2P7AN04_9HYPH</name>
<proteinExistence type="predicted"/>
<dbReference type="Proteomes" id="UP000241764">
    <property type="component" value="Unassembled WGS sequence"/>
</dbReference>
<dbReference type="EMBL" id="PGGM01000028">
    <property type="protein sequence ID" value="PSH55599.1"/>
    <property type="molecule type" value="Genomic_DNA"/>
</dbReference>
<evidence type="ECO:0000313" key="2">
    <source>
        <dbReference type="Proteomes" id="UP000241764"/>
    </source>
</evidence>
<comment type="caution">
    <text evidence="1">The sequence shown here is derived from an EMBL/GenBank/DDBJ whole genome shotgun (WGS) entry which is preliminary data.</text>
</comment>
<gene>
    <name evidence="1" type="ORF">CU103_30530</name>
</gene>
<evidence type="ECO:0000313" key="1">
    <source>
        <dbReference type="EMBL" id="PSH55599.1"/>
    </source>
</evidence>
<protein>
    <submittedName>
        <fullName evidence="1">Uncharacterized protein</fullName>
    </submittedName>
</protein>
<dbReference type="AlphaFoldDB" id="A0A2P7AN04"/>
<organism evidence="1 2">
    <name type="scientific">Phyllobacterium sophorae</name>
    <dbReference type="NCBI Taxonomy" id="1520277"/>
    <lineage>
        <taxon>Bacteria</taxon>
        <taxon>Pseudomonadati</taxon>
        <taxon>Pseudomonadota</taxon>
        <taxon>Alphaproteobacteria</taxon>
        <taxon>Hyphomicrobiales</taxon>
        <taxon>Phyllobacteriaceae</taxon>
        <taxon>Phyllobacterium</taxon>
    </lineage>
</organism>
<reference evidence="2" key="1">
    <citation type="submission" date="2017-11" db="EMBL/GenBank/DDBJ databases">
        <authorList>
            <person name="Kuznetsova I."/>
            <person name="Sazanova A."/>
            <person name="Chirak E."/>
            <person name="Safronova V."/>
            <person name="Willems A."/>
        </authorList>
    </citation>
    <scope>NUCLEOTIDE SEQUENCE [LARGE SCALE GENOMIC DNA]</scope>
    <source>
        <strain evidence="2">CCBAU 03422</strain>
    </source>
</reference>
<accession>A0A2P7AN04</accession>
<keyword evidence="2" id="KW-1185">Reference proteome</keyword>
<sequence>MVELGEKAIDATAVPLSDLVAAALAFGAPSLARQMQPQRGQHDVLFLGSVVRTILSAEGKTCTTETSGGIKAFTI</sequence>